<evidence type="ECO:0008006" key="4">
    <source>
        <dbReference type="Google" id="ProtNLM"/>
    </source>
</evidence>
<name>A0ABU5F5R9_9BACT</name>
<organism evidence="2 3">
    <name type="scientific">Gemmata algarum</name>
    <dbReference type="NCBI Taxonomy" id="2975278"/>
    <lineage>
        <taxon>Bacteria</taxon>
        <taxon>Pseudomonadati</taxon>
        <taxon>Planctomycetota</taxon>
        <taxon>Planctomycetia</taxon>
        <taxon>Gemmatales</taxon>
        <taxon>Gemmataceae</taxon>
        <taxon>Gemmata</taxon>
    </lineage>
</organism>
<proteinExistence type="predicted"/>
<dbReference type="EMBL" id="JAXBLV010000214">
    <property type="protein sequence ID" value="MDY3562463.1"/>
    <property type="molecule type" value="Genomic_DNA"/>
</dbReference>
<dbReference type="Proteomes" id="UP001272242">
    <property type="component" value="Unassembled WGS sequence"/>
</dbReference>
<keyword evidence="3" id="KW-1185">Reference proteome</keyword>
<reference evidence="3" key="1">
    <citation type="journal article" date="2023" name="Mar. Drugs">
        <title>Gemmata algarum, a Novel Planctomycete Isolated from an Algal Mat, Displays Antimicrobial Activity.</title>
        <authorList>
            <person name="Kumar G."/>
            <person name="Kallscheuer N."/>
            <person name="Kashif M."/>
            <person name="Ahamad S."/>
            <person name="Jagadeeshwari U."/>
            <person name="Pannikurungottu S."/>
            <person name="Haufschild T."/>
            <person name="Kabuu M."/>
            <person name="Sasikala C."/>
            <person name="Jogler C."/>
            <person name="Ramana C."/>
        </authorList>
    </citation>
    <scope>NUCLEOTIDE SEQUENCE [LARGE SCALE GENOMIC DNA]</scope>
    <source>
        <strain evidence="3">JC673</strain>
    </source>
</reference>
<evidence type="ECO:0000313" key="3">
    <source>
        <dbReference type="Proteomes" id="UP001272242"/>
    </source>
</evidence>
<gene>
    <name evidence="2" type="ORF">R5W23_003929</name>
</gene>
<feature type="compositionally biased region" description="Basic and acidic residues" evidence="1">
    <location>
        <begin position="165"/>
        <end position="177"/>
    </location>
</feature>
<evidence type="ECO:0000256" key="1">
    <source>
        <dbReference type="SAM" id="MobiDB-lite"/>
    </source>
</evidence>
<feature type="region of interest" description="Disordered" evidence="1">
    <location>
        <begin position="103"/>
        <end position="132"/>
    </location>
</feature>
<protein>
    <recommendedName>
        <fullName evidence="4">Anti sigma-E protein RseA N-terminal domain-containing protein</fullName>
    </recommendedName>
</protein>
<comment type="caution">
    <text evidence="2">The sequence shown here is derived from an EMBL/GenBank/DDBJ whole genome shotgun (WGS) entry which is preliminary data.</text>
</comment>
<feature type="region of interest" description="Disordered" evidence="1">
    <location>
        <begin position="165"/>
        <end position="199"/>
    </location>
</feature>
<sequence length="199" mass="20522">MPDPALQSTALRYAAGDLGPAEVATFEERLAFDQDARDAVAEAVRLSAAALGQSAPKPGAAFRAGLRERLTWTPSRGLTWATGGAAVAAVCALIGLALADHAEPPSSAGHTPTASHLAPPEAGTEPDAPAGTQEATAMVAAESPGAACGDDRSVAEIWAELSSHEHVEKARDDEARWRQKVQHLAHPSPFSSAHKTDAP</sequence>
<accession>A0ABU5F5R9</accession>
<dbReference type="RefSeq" id="WP_261186881.1">
    <property type="nucleotide sequence ID" value="NZ_JAXBLV010000214.1"/>
</dbReference>
<evidence type="ECO:0000313" key="2">
    <source>
        <dbReference type="EMBL" id="MDY3562463.1"/>
    </source>
</evidence>